<dbReference type="AlphaFoldDB" id="A0A415E4T2"/>
<evidence type="ECO:0000313" key="2">
    <source>
        <dbReference type="Proteomes" id="UP000284841"/>
    </source>
</evidence>
<dbReference type="Proteomes" id="UP000284841">
    <property type="component" value="Unassembled WGS sequence"/>
</dbReference>
<accession>A0A415E4T2</accession>
<dbReference type="SUPFAM" id="SSF53067">
    <property type="entry name" value="Actin-like ATPase domain"/>
    <property type="match status" value="2"/>
</dbReference>
<protein>
    <recommendedName>
        <fullName evidence="3">Pilus assembly protein PilM</fullName>
    </recommendedName>
</protein>
<dbReference type="PANTHER" id="PTHR32432:SF3">
    <property type="entry name" value="ETHANOLAMINE UTILIZATION PROTEIN EUTJ"/>
    <property type="match status" value="1"/>
</dbReference>
<dbReference type="PANTHER" id="PTHR32432">
    <property type="entry name" value="CELL DIVISION PROTEIN FTSA-RELATED"/>
    <property type="match status" value="1"/>
</dbReference>
<dbReference type="OrthoDB" id="1926201at2"/>
<comment type="caution">
    <text evidence="1">The sequence shown here is derived from an EMBL/GenBank/DDBJ whole genome shotgun (WGS) entry which is preliminary data.</text>
</comment>
<evidence type="ECO:0000313" key="1">
    <source>
        <dbReference type="EMBL" id="RHJ88631.1"/>
    </source>
</evidence>
<name>A0A415E4T2_9FIRM</name>
<dbReference type="InterPro" id="IPR005883">
    <property type="entry name" value="PilM"/>
</dbReference>
<gene>
    <name evidence="1" type="ORF">DW099_09645</name>
</gene>
<dbReference type="CDD" id="cd24049">
    <property type="entry name" value="ASKHA_NBD_PilM"/>
    <property type="match status" value="1"/>
</dbReference>
<reference evidence="1 2" key="1">
    <citation type="submission" date="2018-08" db="EMBL/GenBank/DDBJ databases">
        <title>A genome reference for cultivated species of the human gut microbiota.</title>
        <authorList>
            <person name="Zou Y."/>
            <person name="Xue W."/>
            <person name="Luo G."/>
        </authorList>
    </citation>
    <scope>NUCLEOTIDE SEQUENCE [LARGE SCALE GENOMIC DNA]</scope>
    <source>
        <strain evidence="1 2">AM07-24</strain>
    </source>
</reference>
<dbReference type="GeneID" id="83006559"/>
<dbReference type="PIRSF" id="PIRSF019169">
    <property type="entry name" value="PilM"/>
    <property type="match status" value="1"/>
</dbReference>
<dbReference type="Pfam" id="PF11104">
    <property type="entry name" value="PilM_2"/>
    <property type="match status" value="1"/>
</dbReference>
<keyword evidence="2" id="KW-1185">Reference proteome</keyword>
<dbReference type="RefSeq" id="WP_067543072.1">
    <property type="nucleotide sequence ID" value="NZ_AP025567.1"/>
</dbReference>
<proteinExistence type="predicted"/>
<dbReference type="Gene3D" id="3.30.1490.300">
    <property type="match status" value="1"/>
</dbReference>
<evidence type="ECO:0008006" key="3">
    <source>
        <dbReference type="Google" id="ProtNLM"/>
    </source>
</evidence>
<dbReference type="InterPro" id="IPR050696">
    <property type="entry name" value="FtsA/MreB"/>
</dbReference>
<dbReference type="EMBL" id="QRMS01000002">
    <property type="protein sequence ID" value="RHJ88631.1"/>
    <property type="molecule type" value="Genomic_DNA"/>
</dbReference>
<dbReference type="InterPro" id="IPR043129">
    <property type="entry name" value="ATPase_NBD"/>
</dbReference>
<dbReference type="Gene3D" id="3.30.420.40">
    <property type="match status" value="2"/>
</dbReference>
<organism evidence="1 2">
    <name type="scientific">Emergencia timonensis</name>
    <dbReference type="NCBI Taxonomy" id="1776384"/>
    <lineage>
        <taxon>Bacteria</taxon>
        <taxon>Bacillati</taxon>
        <taxon>Bacillota</taxon>
        <taxon>Clostridia</taxon>
        <taxon>Peptostreptococcales</taxon>
        <taxon>Anaerovoracaceae</taxon>
        <taxon>Emergencia</taxon>
    </lineage>
</organism>
<sequence length="333" mass="38019">MAKKILGIEIGNCRLKIAICSDYNLERLITADLPDNLVQEDEIVSWEAMAEFIKEVIKENKISVKNAAVVIPEKLVYTKHVVMPAMTVDQLKVNLPYEFHDYITEDKDKYFYDYAVINKTSDTDGNLTEMELMAVAAPKETINQYKTLFRRAGLRLTLIAPDYSAIRNIIKDYEEVNAVKEPGDYAVLDIGHKTVKLYFFTQGEYEITRVMEAGCEEIDFYIAETRNIEEHIARIYKETNKDDILHDTGCEEIYSQMAIEVMRVLNFYNFNHPDNRLDALYYCGGGSLITPLVDAIAGATEVNVVSLDQLLTDKYEDTTKILMGPQALGITWE</sequence>
<dbReference type="STRING" id="1776384.GCA_900086585_04291"/>